<evidence type="ECO:0000259" key="6">
    <source>
        <dbReference type="PROSITE" id="PS50113"/>
    </source>
</evidence>
<dbReference type="InterPro" id="IPR001610">
    <property type="entry name" value="PAC"/>
</dbReference>
<dbReference type="KEGG" id="dbr:Deba_2157"/>
<dbReference type="SMART" id="SM00086">
    <property type="entry name" value="PAC"/>
    <property type="match status" value="2"/>
</dbReference>
<dbReference type="HOGENOM" id="CLU_000445_114_39_7"/>
<reference evidence="7 8" key="1">
    <citation type="journal article" date="2010" name="Stand. Genomic Sci.">
        <title>Complete genome sequence of Desulfarculus baarsii type strain (2st14).</title>
        <authorList>
            <person name="Sun H."/>
            <person name="Spring S."/>
            <person name="Lapidus A."/>
            <person name="Davenport K."/>
            <person name="Del Rio T.G."/>
            <person name="Tice H."/>
            <person name="Nolan M."/>
            <person name="Copeland A."/>
            <person name="Cheng J.F."/>
            <person name="Lucas S."/>
            <person name="Tapia R."/>
            <person name="Goodwin L."/>
            <person name="Pitluck S."/>
            <person name="Ivanova N."/>
            <person name="Pagani I."/>
            <person name="Mavromatis K."/>
            <person name="Ovchinnikova G."/>
            <person name="Pati A."/>
            <person name="Chen A."/>
            <person name="Palaniappan K."/>
            <person name="Hauser L."/>
            <person name="Chang Y.J."/>
            <person name="Jeffries C.D."/>
            <person name="Detter J.C."/>
            <person name="Han C."/>
            <person name="Rohde M."/>
            <person name="Brambilla E."/>
            <person name="Goker M."/>
            <person name="Woyke T."/>
            <person name="Bristow J."/>
            <person name="Eisen J.A."/>
            <person name="Markowitz V."/>
            <person name="Hugenholtz P."/>
            <person name="Kyrpides N.C."/>
            <person name="Klenk H.P."/>
            <person name="Land M."/>
        </authorList>
    </citation>
    <scope>NUCLEOTIDE SEQUENCE [LARGE SCALE GENOMIC DNA]</scope>
    <source>
        <strain evidence="8">ATCC 33931 / DSM 2075 / LMG 7858 / VKM B-1802 / 2st14</strain>
    </source>
</reference>
<dbReference type="STRING" id="644282.Deba_2157"/>
<evidence type="ECO:0000313" key="7">
    <source>
        <dbReference type="EMBL" id="ADK85522.1"/>
    </source>
</evidence>
<dbReference type="EC" id="2.7.13.3" evidence="2"/>
<keyword evidence="7" id="KW-0418">Kinase</keyword>
<dbReference type="InterPro" id="IPR004358">
    <property type="entry name" value="Sig_transdc_His_kin-like_C"/>
</dbReference>
<dbReference type="InterPro" id="IPR013656">
    <property type="entry name" value="PAS_4"/>
</dbReference>
<keyword evidence="7" id="KW-0808">Transferase</keyword>
<keyword evidence="8" id="KW-1185">Reference proteome</keyword>
<dbReference type="PROSITE" id="PS50112">
    <property type="entry name" value="PAS"/>
    <property type="match status" value="1"/>
</dbReference>
<dbReference type="Pfam" id="PF08448">
    <property type="entry name" value="PAS_4"/>
    <property type="match status" value="1"/>
</dbReference>
<gene>
    <name evidence="7" type="ordered locus">Deba_2157</name>
</gene>
<dbReference type="PRINTS" id="PR00344">
    <property type="entry name" value="BCTRLSENSOR"/>
</dbReference>
<dbReference type="PANTHER" id="PTHR43065">
    <property type="entry name" value="SENSOR HISTIDINE KINASE"/>
    <property type="match status" value="1"/>
</dbReference>
<dbReference type="RefSeq" id="WP_013258963.1">
    <property type="nucleotide sequence ID" value="NC_014365.1"/>
</dbReference>
<dbReference type="PROSITE" id="PS50113">
    <property type="entry name" value="PAC"/>
    <property type="match status" value="1"/>
</dbReference>
<dbReference type="SUPFAM" id="SSF55785">
    <property type="entry name" value="PYP-like sensor domain (PAS domain)"/>
    <property type="match status" value="2"/>
</dbReference>
<dbReference type="Gene3D" id="3.30.450.20">
    <property type="entry name" value="PAS domain"/>
    <property type="match status" value="2"/>
</dbReference>
<evidence type="ECO:0000256" key="2">
    <source>
        <dbReference type="ARBA" id="ARBA00012438"/>
    </source>
</evidence>
<feature type="domain" description="PAC" evidence="6">
    <location>
        <begin position="83"/>
        <end position="135"/>
    </location>
</feature>
<sequence length="510" mass="56038">MAEQDNARAAMAELIFQALPTPTLVLNEHMVVQDVNRAFLTRYDLGRADVLGRRCFEVFHSQSLPCPPSRCRFRAAMSGHTGQSVIHEFVGLDGQAVIEEVALSPLVDERGRVIGVIETIRDVTKAKLMENALIHANEFLNRVMDSMVDAVVVADLKGKVLLSNHQALKILEIPPGDEITNHRLQDFCPLEELRRLRKSLDQGGGRAEAVRTFLTNGQGQRVPVLVNSAVVTREGKPVATVGVFHDLRHQIQLERHLSEARLQVVQSDKLARLGQLAAGVAHELNNPLTGITIYAELVKESLPPDSPLQDDMTNIVEDAQRCRDIVKDLLDYSRQTTVRVEDLDLNQVIEDAFNLIRDDALFLHVDVVRDYHKGPLTLEGDEKLLRQVFINLLSNAIDAMAGRGRLTVRTGLDGQGMRWAEISDTGPGIAPEHLDRIFDPFFTTKAPGKGTGLGLSVVYGVVSRAGGAVEVKNTGPNGTTFKVSLPEKADQSLKAFAEVYMTNPSGDVAP</sequence>
<dbReference type="Pfam" id="PF02518">
    <property type="entry name" value="HATPase_c"/>
    <property type="match status" value="1"/>
</dbReference>
<name>E1QIX9_DESB2</name>
<dbReference type="InterPro" id="IPR003594">
    <property type="entry name" value="HATPase_dom"/>
</dbReference>
<keyword evidence="3" id="KW-0597">Phosphoprotein</keyword>
<dbReference type="InterPro" id="IPR000700">
    <property type="entry name" value="PAS-assoc_C"/>
</dbReference>
<dbReference type="PROSITE" id="PS50109">
    <property type="entry name" value="HIS_KIN"/>
    <property type="match status" value="1"/>
</dbReference>
<dbReference type="PANTHER" id="PTHR43065:SF42">
    <property type="entry name" value="TWO-COMPONENT SENSOR PPRA"/>
    <property type="match status" value="1"/>
</dbReference>
<dbReference type="NCBIfam" id="TIGR00229">
    <property type="entry name" value="sensory_box"/>
    <property type="match status" value="2"/>
</dbReference>
<dbReference type="GO" id="GO:0000155">
    <property type="term" value="F:phosphorelay sensor kinase activity"/>
    <property type="evidence" value="ECO:0007669"/>
    <property type="project" value="InterPro"/>
</dbReference>
<dbReference type="Gene3D" id="3.30.565.10">
    <property type="entry name" value="Histidine kinase-like ATPase, C-terminal domain"/>
    <property type="match status" value="1"/>
</dbReference>
<comment type="catalytic activity">
    <reaction evidence="1">
        <text>ATP + protein L-histidine = ADP + protein N-phospho-L-histidine.</text>
        <dbReference type="EC" id="2.7.13.3"/>
    </reaction>
</comment>
<dbReference type="SMART" id="SM00091">
    <property type="entry name" value="PAS"/>
    <property type="match status" value="2"/>
</dbReference>
<evidence type="ECO:0000259" key="4">
    <source>
        <dbReference type="PROSITE" id="PS50109"/>
    </source>
</evidence>
<dbReference type="Gene3D" id="1.10.287.130">
    <property type="match status" value="1"/>
</dbReference>
<dbReference type="CDD" id="cd00082">
    <property type="entry name" value="HisKA"/>
    <property type="match status" value="1"/>
</dbReference>
<feature type="domain" description="PAS" evidence="5">
    <location>
        <begin position="136"/>
        <end position="202"/>
    </location>
</feature>
<dbReference type="Proteomes" id="UP000009047">
    <property type="component" value="Chromosome"/>
</dbReference>
<dbReference type="InterPro" id="IPR036097">
    <property type="entry name" value="HisK_dim/P_sf"/>
</dbReference>
<dbReference type="SUPFAM" id="SSF55874">
    <property type="entry name" value="ATPase domain of HSP90 chaperone/DNA topoisomerase II/histidine kinase"/>
    <property type="match status" value="1"/>
</dbReference>
<organism evidence="7 8">
    <name type="scientific">Desulfarculus baarsii (strain ATCC 33931 / DSM 2075 / LMG 7858 / VKM B-1802 / 2st14)</name>
    <dbReference type="NCBI Taxonomy" id="644282"/>
    <lineage>
        <taxon>Bacteria</taxon>
        <taxon>Pseudomonadati</taxon>
        <taxon>Thermodesulfobacteriota</taxon>
        <taxon>Desulfarculia</taxon>
        <taxon>Desulfarculales</taxon>
        <taxon>Desulfarculaceae</taxon>
        <taxon>Desulfarculus</taxon>
    </lineage>
</organism>
<evidence type="ECO:0000259" key="5">
    <source>
        <dbReference type="PROSITE" id="PS50112"/>
    </source>
</evidence>
<evidence type="ECO:0000313" key="8">
    <source>
        <dbReference type="Proteomes" id="UP000009047"/>
    </source>
</evidence>
<dbReference type="SMART" id="SM00387">
    <property type="entry name" value="HATPase_c"/>
    <property type="match status" value="1"/>
</dbReference>
<dbReference type="Pfam" id="PF13426">
    <property type="entry name" value="PAS_9"/>
    <property type="match status" value="1"/>
</dbReference>
<dbReference type="eggNOG" id="COG4191">
    <property type="taxonomic scope" value="Bacteria"/>
</dbReference>
<protein>
    <recommendedName>
        <fullName evidence="2">histidine kinase</fullName>
        <ecNumber evidence="2">2.7.13.3</ecNumber>
    </recommendedName>
</protein>
<feature type="domain" description="Histidine kinase" evidence="4">
    <location>
        <begin position="279"/>
        <end position="489"/>
    </location>
</feature>
<evidence type="ECO:0000256" key="1">
    <source>
        <dbReference type="ARBA" id="ARBA00000085"/>
    </source>
</evidence>
<dbReference type="SUPFAM" id="SSF47384">
    <property type="entry name" value="Homodimeric domain of signal transducing histidine kinase"/>
    <property type="match status" value="1"/>
</dbReference>
<dbReference type="InterPro" id="IPR003661">
    <property type="entry name" value="HisK_dim/P_dom"/>
</dbReference>
<dbReference type="InterPro" id="IPR005467">
    <property type="entry name" value="His_kinase_dom"/>
</dbReference>
<dbReference type="OrthoDB" id="9805967at2"/>
<dbReference type="CDD" id="cd00130">
    <property type="entry name" value="PAS"/>
    <property type="match status" value="1"/>
</dbReference>
<proteinExistence type="predicted"/>
<dbReference type="AlphaFoldDB" id="E1QIX9"/>
<dbReference type="EMBL" id="CP002085">
    <property type="protein sequence ID" value="ADK85522.1"/>
    <property type="molecule type" value="Genomic_DNA"/>
</dbReference>
<dbReference type="SMART" id="SM00388">
    <property type="entry name" value="HisKA"/>
    <property type="match status" value="1"/>
</dbReference>
<evidence type="ECO:0000256" key="3">
    <source>
        <dbReference type="ARBA" id="ARBA00022553"/>
    </source>
</evidence>
<dbReference type="Pfam" id="PF00512">
    <property type="entry name" value="HisKA"/>
    <property type="match status" value="1"/>
</dbReference>
<dbReference type="InterPro" id="IPR035965">
    <property type="entry name" value="PAS-like_dom_sf"/>
</dbReference>
<dbReference type="InterPro" id="IPR036890">
    <property type="entry name" value="HATPase_C_sf"/>
</dbReference>
<dbReference type="InterPro" id="IPR000014">
    <property type="entry name" value="PAS"/>
</dbReference>
<accession>E1QIX9</accession>